<feature type="region of interest" description="Disordered" evidence="6">
    <location>
        <begin position="892"/>
        <end position="929"/>
    </location>
</feature>
<comment type="subcellular location">
    <subcellularLocation>
        <location evidence="1">Membrane</location>
        <topology evidence="1">Multi-pass membrane protein</topology>
    </subcellularLocation>
</comment>
<sequence>MNGTWAATRGLEDFQRNAAFVAFMIIVCFGVFVFITRNLRDTITPLCWAAFFAVPSTLLISYLDRLINTVMSRLVQLWHRMWGSRRIECPEFVHFVSALGDSHICLDNAAGTAAFLRKVNTPCIGCGAGARHRTGEGAHVDLVTRYLTAFGEDVDGEFEQPRTWPWGDMRKEGEATASRATVPEPAGRHKERRHTGGQADELVKFAAKINPELRFYIGKFPGEVRRLLAEGKKVYKSILEKKQWQGGDTAQTAELRHDPRLAKDTKQAKKKNKTRKEKKEKTKTEKHDTMEVKDPAKDVTQHDGMAAGDPDHEVDWGNSDTDTKPQALATSSQDMGGSHGSDDDMVLSDVLSHETSWLLKLLQVLRLESCFRRRVKIVSLSLQDGTEGDSLGPEVNRLVQGWTYYASSAGTREFAFDGEEGLTTIRLELFLDASEQYAAVIPTSPPTTRSNINGTLEMDKSSSLSWLVALLLTLLLVSAGMWFFIECITLGVQSFTNNLDDYKKGVEDFLNLVKPILPESTWKELQQKITSFLTNELGTLASQLASSLESLSFQALMFFVYLFFWIFEPLPVSSPVAEVFKSYLLMKTFICLLFSALMSVLLMCLQCKIWSLFFVLTFLLNFIPEIGAIASAVLTVPAILFDGHLPMERRLENLIWLVIMGTAIKVFTGNVVEVQMYATMGGQFMRMHPVIIMALIMLFSSLLGITGMFLAVPSMAAVKYYLVSTDMPDQFQHPLLVAIEGDATGPHKNFVDQKRIQQHAATTSNAASTVELGYPALVTGTAELVEGQRRLSSEVGTRIFWAPEIFGKSYGLKVDVWALGIIMYGLLDGRFPFKDEHDIKTKEPKYPKRLEPLCQDFIRVMLLKEEDVRATAEDVMVHRWLSNFAGCSQAKDQSEDFERSSESRDGRRRSSESSEVPVHQFEHEEPNCSVAERRRELMERLNNEHTKGPAAVDFLHCASLTEFSVPDRRLPGAHWLYQWWDRIQAENLGPRSSEGQERTLEEVSRELDRSPHIVGKMLQDYNIDIAKFGVGEAKTLEQLASEVQNGSVRLMLDATTHKKLVRVVDVVLLRLYSSSRKDRLLIEVGEQYPDGRRRAASRLPGTKKFPHESSQETAFRVLQDLLGVTARAANFAFEDTEVYEEEMDSPSFPGVRTVYRKEIMEGHLKETDEATALRIGLLEPEGTDWSVQERALRGKGFPISHQNERLGSGRYAVRIKPFKGASSMPELLPLRFLLLWLLHSGVTLAWATKSTLVSVKALSRNDPVEHLGLTVQHRCPVCLPAALRPTSCELSQAVSGFRGNMEAHEAILLSVVLPKLLWSAPLVPAVERKLVTSLPSCVHAGAVALGGVRAVSGLTTSLCTLALPVLSVASLRLPPARVTLACPTLRACVRHHAWALSLCVDSARVGLWLKPRTSACAAVSEVVRRACFSGRQPSFDAAADGGHTLHMVARALALDSVNRDRWDAEGIDEVDPGRPRADSLEGCFVSYPAYLPPHLERRCPEDQVSQMVPLRPRITAKSGWITVNALHDPGKENGMCNVASKTADVLCIDKCILLQSRVLQLHAGRPRADGNLRPWGTPGCPGEHRVMLCRALLLLLLPWRSWQSDENDENMKVYWSVPANDAIMRSTLNGSDLEVYRSGLTNPYGVVVDKPTATIYWSAQQAIQRAWLPDDSGAVEDWVNASAGLRSPMGLALDEKNRVLYWADQTLGKIQRKPLDGGPIEDVADNIEEPSGVAVDAEGGQVFFLSFDLGIVYGRDIDLSDDKYEVATTYSPYGIVVDATNEKLYWSSRSDNEIQRWDIGFFGQAAETFLSGLNKPMGLTIEHALDQILVREPDFTIFYNELANLPATKVLHPVEVENGRDDEVVYASEFLA</sequence>
<dbReference type="SMART" id="SM00220">
    <property type="entry name" value="S_TKc"/>
    <property type="match status" value="1"/>
</dbReference>
<evidence type="ECO:0000256" key="7">
    <source>
        <dbReference type="SAM" id="Phobius"/>
    </source>
</evidence>
<feature type="compositionally biased region" description="Basic and acidic residues" evidence="6">
    <location>
        <begin position="277"/>
        <end position="301"/>
    </location>
</feature>
<evidence type="ECO:0000256" key="6">
    <source>
        <dbReference type="SAM" id="MobiDB-lite"/>
    </source>
</evidence>
<evidence type="ECO:0000313" key="10">
    <source>
        <dbReference type="Proteomes" id="UP000186817"/>
    </source>
</evidence>
<comment type="caution">
    <text evidence="9">The sequence shown here is derived from an EMBL/GenBank/DDBJ whole genome shotgun (WGS) entry which is preliminary data.</text>
</comment>
<evidence type="ECO:0000259" key="8">
    <source>
        <dbReference type="PROSITE" id="PS50011"/>
    </source>
</evidence>
<evidence type="ECO:0000256" key="5">
    <source>
        <dbReference type="ARBA" id="ARBA00023136"/>
    </source>
</evidence>
<dbReference type="Pfam" id="PF00069">
    <property type="entry name" value="Pkinase"/>
    <property type="match status" value="1"/>
</dbReference>
<keyword evidence="3 7" id="KW-0812">Transmembrane</keyword>
<feature type="transmembrane region" description="Helical" evidence="7">
    <location>
        <begin position="42"/>
        <end position="63"/>
    </location>
</feature>
<keyword evidence="9" id="KW-0675">Receptor</keyword>
<comment type="similarity">
    <text evidence="2">Belongs to the autoinducer-2 exporter (AI-2E) (TC 2.A.86) family.</text>
</comment>
<reference evidence="9 10" key="1">
    <citation type="submission" date="2016-02" db="EMBL/GenBank/DDBJ databases">
        <title>Genome analysis of coral dinoflagellate symbionts highlights evolutionary adaptations to a symbiotic lifestyle.</title>
        <authorList>
            <person name="Aranda M."/>
            <person name="Li Y."/>
            <person name="Liew Y.J."/>
            <person name="Baumgarten S."/>
            <person name="Simakov O."/>
            <person name="Wilson M."/>
            <person name="Piel J."/>
            <person name="Ashoor H."/>
            <person name="Bougouffa S."/>
            <person name="Bajic V.B."/>
            <person name="Ryu T."/>
            <person name="Ravasi T."/>
            <person name="Bayer T."/>
            <person name="Micklem G."/>
            <person name="Kim H."/>
            <person name="Bhak J."/>
            <person name="Lajeunesse T.C."/>
            <person name="Voolstra C.R."/>
        </authorList>
    </citation>
    <scope>NUCLEOTIDE SEQUENCE [LARGE SCALE GENOMIC DNA]</scope>
    <source>
        <strain evidence="9 10">CCMP2467</strain>
    </source>
</reference>
<feature type="transmembrane region" description="Helical" evidence="7">
    <location>
        <begin position="464"/>
        <end position="485"/>
    </location>
</feature>
<dbReference type="InterPro" id="IPR050778">
    <property type="entry name" value="Cueball_EGF_LRP_Nidogen"/>
</dbReference>
<feature type="region of interest" description="Disordered" evidence="6">
    <location>
        <begin position="163"/>
        <end position="197"/>
    </location>
</feature>
<name>A0A1Q9ELN1_SYMMI</name>
<dbReference type="EMBL" id="LSRX01000120">
    <property type="protein sequence ID" value="OLQ08325.1"/>
    <property type="molecule type" value="Genomic_DNA"/>
</dbReference>
<keyword evidence="4 7" id="KW-1133">Transmembrane helix</keyword>
<evidence type="ECO:0000256" key="2">
    <source>
        <dbReference type="ARBA" id="ARBA00009773"/>
    </source>
</evidence>
<dbReference type="SUPFAM" id="SSF63825">
    <property type="entry name" value="YWTD domain"/>
    <property type="match status" value="1"/>
</dbReference>
<feature type="compositionally biased region" description="Basic and acidic residues" evidence="6">
    <location>
        <begin position="254"/>
        <end position="267"/>
    </location>
</feature>
<feature type="transmembrane region" description="Helical" evidence="7">
    <location>
        <begin position="18"/>
        <end position="36"/>
    </location>
</feature>
<dbReference type="Gene3D" id="2.120.10.30">
    <property type="entry name" value="TolB, C-terminal domain"/>
    <property type="match status" value="1"/>
</dbReference>
<dbReference type="InterPro" id="IPR011042">
    <property type="entry name" value="6-blade_b-propeller_TolB-like"/>
</dbReference>
<accession>A0A1Q9ELN1</accession>
<gene>
    <name evidence="9" type="primary">Lrp1</name>
    <name evidence="9" type="ORF">AK812_SmicGene8172</name>
</gene>
<keyword evidence="5 7" id="KW-0472">Membrane</keyword>
<dbReference type="GO" id="GO:0017147">
    <property type="term" value="F:Wnt-protein binding"/>
    <property type="evidence" value="ECO:0007669"/>
    <property type="project" value="TreeGrafter"/>
</dbReference>
<evidence type="ECO:0000256" key="3">
    <source>
        <dbReference type="ARBA" id="ARBA00022692"/>
    </source>
</evidence>
<dbReference type="GO" id="GO:0042813">
    <property type="term" value="F:Wnt receptor activity"/>
    <property type="evidence" value="ECO:0007669"/>
    <property type="project" value="TreeGrafter"/>
</dbReference>
<dbReference type="GO" id="GO:0005524">
    <property type="term" value="F:ATP binding"/>
    <property type="evidence" value="ECO:0007669"/>
    <property type="project" value="InterPro"/>
</dbReference>
<feature type="compositionally biased region" description="Basic and acidic residues" evidence="6">
    <location>
        <begin position="892"/>
        <end position="912"/>
    </location>
</feature>
<feature type="transmembrane region" description="Helical" evidence="7">
    <location>
        <begin position="690"/>
        <end position="712"/>
    </location>
</feature>
<evidence type="ECO:0000256" key="1">
    <source>
        <dbReference type="ARBA" id="ARBA00004141"/>
    </source>
</evidence>
<feature type="transmembrane region" description="Helical" evidence="7">
    <location>
        <begin position="653"/>
        <end position="678"/>
    </location>
</feature>
<dbReference type="SMART" id="SM00135">
    <property type="entry name" value="LY"/>
    <property type="match status" value="1"/>
</dbReference>
<dbReference type="Gene3D" id="1.10.510.10">
    <property type="entry name" value="Transferase(Phosphotransferase) domain 1"/>
    <property type="match status" value="1"/>
</dbReference>
<dbReference type="GO" id="GO:0060070">
    <property type="term" value="P:canonical Wnt signaling pathway"/>
    <property type="evidence" value="ECO:0007669"/>
    <property type="project" value="TreeGrafter"/>
</dbReference>
<feature type="compositionally biased region" description="Basic and acidic residues" evidence="6">
    <location>
        <begin position="920"/>
        <end position="929"/>
    </location>
</feature>
<dbReference type="Pfam" id="PF01594">
    <property type="entry name" value="AI-2E_transport"/>
    <property type="match status" value="1"/>
</dbReference>
<proteinExistence type="inferred from homology"/>
<organism evidence="9 10">
    <name type="scientific">Symbiodinium microadriaticum</name>
    <name type="common">Dinoflagellate</name>
    <name type="synonym">Zooxanthella microadriatica</name>
    <dbReference type="NCBI Taxonomy" id="2951"/>
    <lineage>
        <taxon>Eukaryota</taxon>
        <taxon>Sar</taxon>
        <taxon>Alveolata</taxon>
        <taxon>Dinophyceae</taxon>
        <taxon>Suessiales</taxon>
        <taxon>Symbiodiniaceae</taxon>
        <taxon>Symbiodinium</taxon>
    </lineage>
</organism>
<feature type="transmembrane region" description="Helical" evidence="7">
    <location>
        <begin position="551"/>
        <end position="572"/>
    </location>
</feature>
<dbReference type="InterPro" id="IPR011009">
    <property type="entry name" value="Kinase-like_dom_sf"/>
</dbReference>
<dbReference type="PANTHER" id="PTHR46513:SF13">
    <property type="entry name" value="EGF-LIKE DOMAIN-CONTAINING PROTEIN"/>
    <property type="match status" value="1"/>
</dbReference>
<evidence type="ECO:0000256" key="4">
    <source>
        <dbReference type="ARBA" id="ARBA00022989"/>
    </source>
</evidence>
<dbReference type="InterPro" id="IPR000033">
    <property type="entry name" value="LDLR_classB_rpt"/>
</dbReference>
<protein>
    <submittedName>
        <fullName evidence="9">Prolow-density lipoprotein receptor-related protein 1</fullName>
    </submittedName>
</protein>
<dbReference type="InterPro" id="IPR002549">
    <property type="entry name" value="AI-2E-like"/>
</dbReference>
<feature type="transmembrane region" description="Helical" evidence="7">
    <location>
        <begin position="584"/>
        <end position="603"/>
    </location>
</feature>
<dbReference type="PANTHER" id="PTHR46513">
    <property type="entry name" value="VITELLOGENIN RECEPTOR-LIKE PROTEIN-RELATED-RELATED"/>
    <property type="match status" value="1"/>
</dbReference>
<feature type="region of interest" description="Disordered" evidence="6">
    <location>
        <begin position="243"/>
        <end position="341"/>
    </location>
</feature>
<evidence type="ECO:0000313" key="9">
    <source>
        <dbReference type="EMBL" id="OLQ08325.1"/>
    </source>
</evidence>
<feature type="transmembrane region" description="Helical" evidence="7">
    <location>
        <begin position="609"/>
        <end position="641"/>
    </location>
</feature>
<dbReference type="SUPFAM" id="SSF56112">
    <property type="entry name" value="Protein kinase-like (PK-like)"/>
    <property type="match status" value="1"/>
</dbReference>
<dbReference type="GO" id="GO:0005886">
    <property type="term" value="C:plasma membrane"/>
    <property type="evidence" value="ECO:0007669"/>
    <property type="project" value="TreeGrafter"/>
</dbReference>
<feature type="domain" description="Protein kinase" evidence="8">
    <location>
        <begin position="620"/>
        <end position="881"/>
    </location>
</feature>
<keyword evidence="10" id="KW-1185">Reference proteome</keyword>
<dbReference type="PROSITE" id="PS50011">
    <property type="entry name" value="PROTEIN_KINASE_DOM"/>
    <property type="match status" value="1"/>
</dbReference>
<dbReference type="GO" id="GO:0004672">
    <property type="term" value="F:protein kinase activity"/>
    <property type="evidence" value="ECO:0007669"/>
    <property type="project" value="InterPro"/>
</dbReference>
<dbReference type="InterPro" id="IPR000719">
    <property type="entry name" value="Prot_kinase_dom"/>
</dbReference>
<dbReference type="PROSITE" id="PS51120">
    <property type="entry name" value="LDLRB"/>
    <property type="match status" value="1"/>
</dbReference>
<keyword evidence="9" id="KW-0449">Lipoprotein</keyword>
<dbReference type="Proteomes" id="UP000186817">
    <property type="component" value="Unassembled WGS sequence"/>
</dbReference>
<dbReference type="OrthoDB" id="433112at2759"/>